<dbReference type="PANTHER" id="PTHR30372">
    <property type="entry name" value="LIPID-A-DISACCHARIDE SYNTHASE"/>
    <property type="match status" value="1"/>
</dbReference>
<comment type="caution">
    <text evidence="8">The sequence shown here is derived from an EMBL/GenBank/DDBJ whole genome shotgun (WGS) entry which is preliminary data.</text>
</comment>
<evidence type="ECO:0000256" key="5">
    <source>
        <dbReference type="ARBA" id="ARBA00022679"/>
    </source>
</evidence>
<evidence type="ECO:0000256" key="2">
    <source>
        <dbReference type="ARBA" id="ARBA00022516"/>
    </source>
</evidence>
<gene>
    <name evidence="8" type="primary">lpxB</name>
    <name evidence="8" type="ORF">CI610_01906</name>
</gene>
<dbReference type="Pfam" id="PF02684">
    <property type="entry name" value="LpxB"/>
    <property type="match status" value="1"/>
</dbReference>
<name>A0A2H9T7E0_9ZZZZ</name>
<dbReference type="CDD" id="cd01635">
    <property type="entry name" value="Glycosyltransferase_GTB-type"/>
    <property type="match status" value="1"/>
</dbReference>
<evidence type="ECO:0000256" key="6">
    <source>
        <dbReference type="ARBA" id="ARBA00023098"/>
    </source>
</evidence>
<reference evidence="8" key="1">
    <citation type="journal article" date="2017" name="Appl. Environ. Microbiol.">
        <title>Molecular characterization of an Endozoicomonas-like organism causing infection in king scallop Pecten maximus L.</title>
        <authorList>
            <person name="Cano I."/>
            <person name="van Aerle R."/>
            <person name="Ross S."/>
            <person name="Verner-Jeffreys D.W."/>
            <person name="Paley R.K."/>
            <person name="Rimmer G."/>
            <person name="Ryder D."/>
            <person name="Hooper P."/>
            <person name="Stone D."/>
            <person name="Feist S.W."/>
        </authorList>
    </citation>
    <scope>NUCLEOTIDE SEQUENCE</scope>
</reference>
<keyword evidence="4 8" id="KW-0328">Glycosyltransferase</keyword>
<dbReference type="AlphaFoldDB" id="A0A2H9T7E0"/>
<accession>A0A2H9T7E0</accession>
<evidence type="ECO:0000313" key="8">
    <source>
        <dbReference type="EMBL" id="PJE79124.1"/>
    </source>
</evidence>
<sequence>MVSSVKNASALKIALVAGEASGDMLGAGLIREIRHHCPDVQCYGIGGPLMKAEGFDSLFPMERLSVMGLVEVLGRLRELMSIRKTLVTQLLQDKPDVFIGIDAPDFNLSIEKKLKASGIPVVHYVSPQVWAWREKRLEKIRHAVDHMLVLLPFEERYYRQHGIPVTFVGHPLADQVPMVLDREAARKTLGLNDRNTIIALLPGSRRNEVAHLGALFLETAKLLATQQSDLCFLIPCANAERKAQLEPLLKQYPELSVMLYEGKAQLVMTASDVIVLASGTATLEAALHKRPLVVSYRMNPLTFAIARRVVKVKYVALPNLLADDLLVPELLQDEATAENLCKATQKALDDRGYQQKLEIAFTELHHRLKRNASELACQVIFSVIGKASVGKKA</sequence>
<keyword evidence="2" id="KW-0444">Lipid biosynthesis</keyword>
<organism evidence="8">
    <name type="scientific">invertebrate metagenome</name>
    <dbReference type="NCBI Taxonomy" id="1711999"/>
    <lineage>
        <taxon>unclassified sequences</taxon>
        <taxon>metagenomes</taxon>
        <taxon>organismal metagenomes</taxon>
    </lineage>
</organism>
<dbReference type="NCBIfam" id="TIGR00215">
    <property type="entry name" value="lpxB"/>
    <property type="match status" value="1"/>
</dbReference>
<dbReference type="GO" id="GO:0005543">
    <property type="term" value="F:phospholipid binding"/>
    <property type="evidence" value="ECO:0007669"/>
    <property type="project" value="TreeGrafter"/>
</dbReference>
<dbReference type="EMBL" id="NSIT01000093">
    <property type="protein sequence ID" value="PJE79124.1"/>
    <property type="molecule type" value="Genomic_DNA"/>
</dbReference>
<dbReference type="GO" id="GO:0016020">
    <property type="term" value="C:membrane"/>
    <property type="evidence" value="ECO:0007669"/>
    <property type="project" value="GOC"/>
</dbReference>
<evidence type="ECO:0000256" key="4">
    <source>
        <dbReference type="ARBA" id="ARBA00022676"/>
    </source>
</evidence>
<keyword evidence="6" id="KW-0443">Lipid metabolism</keyword>
<evidence type="ECO:0000256" key="3">
    <source>
        <dbReference type="ARBA" id="ARBA00022556"/>
    </source>
</evidence>
<dbReference type="GO" id="GO:0009245">
    <property type="term" value="P:lipid A biosynthetic process"/>
    <property type="evidence" value="ECO:0007669"/>
    <property type="project" value="UniProtKB-KW"/>
</dbReference>
<dbReference type="SUPFAM" id="SSF53756">
    <property type="entry name" value="UDP-Glycosyltransferase/glycogen phosphorylase"/>
    <property type="match status" value="1"/>
</dbReference>
<dbReference type="PANTHER" id="PTHR30372:SF4">
    <property type="entry name" value="LIPID-A-DISACCHARIDE SYNTHASE, MITOCHONDRIAL-RELATED"/>
    <property type="match status" value="1"/>
</dbReference>
<dbReference type="EC" id="2.4.1.182" evidence="1"/>
<dbReference type="HAMAP" id="MF_00392">
    <property type="entry name" value="LpxB"/>
    <property type="match status" value="1"/>
</dbReference>
<keyword evidence="5 8" id="KW-0808">Transferase</keyword>
<dbReference type="GO" id="GO:0008915">
    <property type="term" value="F:lipid-A-disaccharide synthase activity"/>
    <property type="evidence" value="ECO:0007669"/>
    <property type="project" value="UniProtKB-EC"/>
</dbReference>
<protein>
    <recommendedName>
        <fullName evidence="1">lipid-A-disaccharide synthase</fullName>
        <ecNumber evidence="1">2.4.1.182</ecNumber>
    </recommendedName>
</protein>
<evidence type="ECO:0000256" key="1">
    <source>
        <dbReference type="ARBA" id="ARBA00012687"/>
    </source>
</evidence>
<dbReference type="InterPro" id="IPR003835">
    <property type="entry name" value="Glyco_trans_19"/>
</dbReference>
<evidence type="ECO:0000256" key="7">
    <source>
        <dbReference type="ARBA" id="ARBA00048975"/>
    </source>
</evidence>
<proteinExistence type="inferred from homology"/>
<comment type="catalytic activity">
    <reaction evidence="7">
        <text>a lipid X + a UDP-2-N,3-O-bis[(3R)-3-hydroxyacyl]-alpha-D-glucosamine = a lipid A disaccharide + UDP + H(+)</text>
        <dbReference type="Rhea" id="RHEA:67828"/>
        <dbReference type="ChEBI" id="CHEBI:15378"/>
        <dbReference type="ChEBI" id="CHEBI:58223"/>
        <dbReference type="ChEBI" id="CHEBI:137748"/>
        <dbReference type="ChEBI" id="CHEBI:176338"/>
        <dbReference type="ChEBI" id="CHEBI:176343"/>
        <dbReference type="EC" id="2.4.1.182"/>
    </reaction>
</comment>
<keyword evidence="3" id="KW-0441">Lipid A biosynthesis</keyword>